<evidence type="ECO:0000313" key="3">
    <source>
        <dbReference type="Proteomes" id="UP001597452"/>
    </source>
</evidence>
<reference evidence="3" key="1">
    <citation type="journal article" date="2019" name="Int. J. Syst. Evol. Microbiol.">
        <title>The Global Catalogue of Microorganisms (GCM) 10K type strain sequencing project: providing services to taxonomists for standard genome sequencing and annotation.</title>
        <authorList>
            <consortium name="The Broad Institute Genomics Platform"/>
            <consortium name="The Broad Institute Genome Sequencing Center for Infectious Disease"/>
            <person name="Wu L."/>
            <person name="Ma J."/>
        </authorList>
    </citation>
    <scope>NUCLEOTIDE SEQUENCE [LARGE SCALE GENOMIC DNA]</scope>
    <source>
        <strain evidence="3">TISTR 1571</strain>
    </source>
</reference>
<comment type="caution">
    <text evidence="2">The sequence shown here is derived from an EMBL/GenBank/DDBJ whole genome shotgun (WGS) entry which is preliminary data.</text>
</comment>
<keyword evidence="2" id="KW-0808">Transferase</keyword>
<dbReference type="Proteomes" id="UP001597452">
    <property type="component" value="Unassembled WGS sequence"/>
</dbReference>
<dbReference type="EMBL" id="JBHUMZ010000019">
    <property type="protein sequence ID" value="MFD2638838.1"/>
    <property type="molecule type" value="Genomic_DNA"/>
</dbReference>
<accession>A0ABW5QAJ6</accession>
<protein>
    <submittedName>
        <fullName evidence="2">Lysophospholipid acyltransferase family protein</fullName>
    </submittedName>
</protein>
<dbReference type="SMART" id="SM00563">
    <property type="entry name" value="PlsC"/>
    <property type="match status" value="1"/>
</dbReference>
<dbReference type="RefSeq" id="WP_054752805.1">
    <property type="nucleotide sequence ID" value="NZ_JBHUMZ010000019.1"/>
</dbReference>
<dbReference type="InterPro" id="IPR002123">
    <property type="entry name" value="Plipid/glycerol_acylTrfase"/>
</dbReference>
<dbReference type="GO" id="GO:0016746">
    <property type="term" value="F:acyltransferase activity"/>
    <property type="evidence" value="ECO:0007669"/>
    <property type="project" value="UniProtKB-KW"/>
</dbReference>
<feature type="domain" description="Phospholipid/glycerol acyltransferase" evidence="1">
    <location>
        <begin position="43"/>
        <end position="155"/>
    </location>
</feature>
<organism evidence="2 3">
    <name type="scientific">Piscibacillus salipiscarius</name>
    <dbReference type="NCBI Taxonomy" id="299480"/>
    <lineage>
        <taxon>Bacteria</taxon>
        <taxon>Bacillati</taxon>
        <taxon>Bacillota</taxon>
        <taxon>Bacilli</taxon>
        <taxon>Bacillales</taxon>
        <taxon>Bacillaceae</taxon>
        <taxon>Piscibacillus</taxon>
    </lineage>
</organism>
<evidence type="ECO:0000259" key="1">
    <source>
        <dbReference type="SMART" id="SM00563"/>
    </source>
</evidence>
<keyword evidence="2" id="KW-0012">Acyltransferase</keyword>
<gene>
    <name evidence="2" type="ORF">ACFSW4_08185</name>
</gene>
<dbReference type="SUPFAM" id="SSF69593">
    <property type="entry name" value="Glycerol-3-phosphate (1)-acyltransferase"/>
    <property type="match status" value="1"/>
</dbReference>
<dbReference type="Pfam" id="PF01553">
    <property type="entry name" value="Acyltransferase"/>
    <property type="match status" value="1"/>
</dbReference>
<keyword evidence="3" id="KW-1185">Reference proteome</keyword>
<sequence length="403" mass="47371">MSIENKPGQFTKSLLLTPIRLFIESRSDIVIERNDTIGLKPPYVIISNHVNNWDPLFLNCYIDEPICYIAGEPLFRHPLLKHVLNYAGAIRKTKFTNDTSTIRNVLKAKKHNRVIGIFPEGNRNWDGVNEPIIYSTAKLIKLLNLPVVVAKIKGGYLSHPRWGDGHRKGKIIISFEKKWDYGDFNDLNIDDIHQQLTEAMHHDEMAWQSEQHLTYEARHPAHYLERLLFICPHCHTPGDLHSSGDQFKCFTCNYQVKYTPFGTFESSIQKVYFNTPHKWKVWQESVIEQHFRDFSWKSAWETCLKDPVRLYRSNDKNPFKLIGEGTITWQEQQFIFQSDQKVINFDFTQAEGVNIQFHHKLDFLYDGDFYRMVFYQPRSSAYKWLQFAKQIQKQKALGVMEHG</sequence>
<evidence type="ECO:0000313" key="2">
    <source>
        <dbReference type="EMBL" id="MFD2638838.1"/>
    </source>
</evidence>
<name>A0ABW5QAJ6_9BACI</name>
<proteinExistence type="predicted"/>
<dbReference type="CDD" id="cd07989">
    <property type="entry name" value="LPLAT_AGPAT-like"/>
    <property type="match status" value="1"/>
</dbReference>